<dbReference type="HOGENOM" id="CLU_017584_0_1_1"/>
<dbReference type="PANTHER" id="PTHR46577">
    <property type="entry name" value="HTH-TYPE TRANSCRIPTIONAL REGULATORY PROTEIN GABR"/>
    <property type="match status" value="1"/>
</dbReference>
<proteinExistence type="predicted"/>
<organism>
    <name type="scientific">Physcomitrium patens</name>
    <name type="common">Spreading-leaved earth moss</name>
    <name type="synonym">Physcomitrella patens</name>
    <dbReference type="NCBI Taxonomy" id="3218"/>
    <lineage>
        <taxon>Eukaryota</taxon>
        <taxon>Viridiplantae</taxon>
        <taxon>Streptophyta</taxon>
        <taxon>Embryophyta</taxon>
        <taxon>Bryophyta</taxon>
        <taxon>Bryophytina</taxon>
        <taxon>Bryopsida</taxon>
        <taxon>Funariidae</taxon>
        <taxon>Funariales</taxon>
        <taxon>Funariaceae</taxon>
        <taxon>Physcomitrium</taxon>
    </lineage>
</organism>
<name>A9U6T3_PHYPA</name>
<dbReference type="AlphaFoldDB" id="A9U6T3"/>
<dbReference type="Pfam" id="PF01636">
    <property type="entry name" value="APH"/>
    <property type="match status" value="1"/>
</dbReference>
<dbReference type="GO" id="GO:0030170">
    <property type="term" value="F:pyridoxal phosphate binding"/>
    <property type="evidence" value="ECO:0007669"/>
    <property type="project" value="InterPro"/>
</dbReference>
<dbReference type="SUPFAM" id="SSF53383">
    <property type="entry name" value="PLP-dependent transferases"/>
    <property type="match status" value="1"/>
</dbReference>
<feature type="non-terminal residue" evidence="3">
    <location>
        <position position="557"/>
    </location>
</feature>
<feature type="domain" description="Aminotransferase class I/classII large" evidence="1">
    <location>
        <begin position="26"/>
        <end position="342"/>
    </location>
</feature>
<accession>A9U6T3</accession>
<evidence type="ECO:0000259" key="1">
    <source>
        <dbReference type="Pfam" id="PF00155"/>
    </source>
</evidence>
<dbReference type="Gene3D" id="3.40.640.10">
    <property type="entry name" value="Type I PLP-dependent aspartate aminotransferase-like (Major domain)"/>
    <property type="match status" value="1"/>
</dbReference>
<dbReference type="InterPro" id="IPR051446">
    <property type="entry name" value="HTH_trans_reg/aminotransferase"/>
</dbReference>
<protein>
    <submittedName>
        <fullName evidence="3">Predicted protein</fullName>
    </submittedName>
</protein>
<gene>
    <name evidence="3" type="ORF">PHYPADRAFT_103514</name>
</gene>
<dbReference type="InterPro" id="IPR015421">
    <property type="entry name" value="PyrdxlP-dep_Trfase_major"/>
</dbReference>
<dbReference type="EMBL" id="DS546188">
    <property type="protein sequence ID" value="EDQ48620.1"/>
    <property type="molecule type" value="Genomic_DNA"/>
</dbReference>
<dbReference type="eggNOG" id="KOG0634">
    <property type="taxonomic scope" value="Eukaryota"/>
</dbReference>
<evidence type="ECO:0000313" key="3">
    <source>
        <dbReference type="EMBL" id="EDQ48620.1"/>
    </source>
</evidence>
<dbReference type="CDD" id="cd00609">
    <property type="entry name" value="AAT_like"/>
    <property type="match status" value="1"/>
</dbReference>
<dbReference type="InterPro" id="IPR011009">
    <property type="entry name" value="Kinase-like_dom_sf"/>
</dbReference>
<dbReference type="InterPro" id="IPR004839">
    <property type="entry name" value="Aminotransferase_I/II_large"/>
</dbReference>
<evidence type="ECO:0000259" key="2">
    <source>
        <dbReference type="Pfam" id="PF01636"/>
    </source>
</evidence>
<dbReference type="Pfam" id="PF00155">
    <property type="entry name" value="Aminotran_1_2"/>
    <property type="match status" value="1"/>
</dbReference>
<sequence length="557" mass="62384">MSMELFPYAEWRSAMAYAGGRGGEDMQRGADPAGDLGLRQALAAHLRVTRGIHTDPEQIVLFSGSMQGITLLFQLLLNEGEAAVLEDPCYSGIIRAAAACGAEVIPAEVDVHGIRLSDWDARLVLVTPSRQYPTGAVLTLERRRQLLDWAERHEAVILEDDYDSEFRFGGRPIEPLKTLDTRDRVIYIGSFSKTMFAGLRLGYAIVPQSLVDAVLRAKTLYEPLTTGLLEQRALARFMARGDYGRHLRRLTRIYGARHRRFCTRMREKAGHLFSLMPGDSGLHVYAYWLQPPEAFAAFTAATAARGVTAARDASPPLLFCARIIRLKWSVVPVTRRIRFAVAPSPGLPAYGMLWEQGVKQRMEDSEMNEAFGANSEDSLRLLLVQAEQVLMSALEKFGIKEEHAEFIQISDHITYRVSARSGGKFLLRIHPVSADVPAIRSEMMWLNWLSSQGLPVPEGVADQEGNTVAICEADRSQGWPVTLLRWIEGEQAEGGLDDRQVYRMGVLMARLHQAAQSFIPPEGFVRPEWGAASLTEDMQRLERWHRAFLSSDEWALY</sequence>
<dbReference type="PANTHER" id="PTHR46577:SF1">
    <property type="entry name" value="HTH-TYPE TRANSCRIPTIONAL REGULATORY PROTEIN GABR"/>
    <property type="match status" value="1"/>
</dbReference>
<dbReference type="SUPFAM" id="SSF56112">
    <property type="entry name" value="Protein kinase-like (PK-like)"/>
    <property type="match status" value="1"/>
</dbReference>
<dbReference type="InterPro" id="IPR015424">
    <property type="entry name" value="PyrdxlP-dep_Trfase"/>
</dbReference>
<feature type="domain" description="Aminoglycoside phosphotransferase" evidence="2">
    <location>
        <begin position="414"/>
        <end position="539"/>
    </location>
</feature>
<dbReference type="Gene3D" id="3.30.200.20">
    <property type="entry name" value="Phosphorylase Kinase, domain 1"/>
    <property type="match status" value="1"/>
</dbReference>
<reference evidence="3" key="1">
    <citation type="journal article" date="2008" name="Science">
        <title>The Physcomitrella genome reveals evolutionary insights into the conquest of land by plants.</title>
        <authorList>
            <person name="Rensing S."/>
            <person name="Lang D."/>
            <person name="Zimmer A."/>
            <person name="Terry A."/>
            <person name="Salamov A."/>
            <person name="Shapiro H."/>
            <person name="Nishiyama T."/>
            <person name="Perroud P.-F."/>
            <person name="Lindquist E."/>
            <person name="Kamisugi Y."/>
            <person name="Tanahashi T."/>
            <person name="Sakakibara K."/>
            <person name="Fujita T."/>
            <person name="Oishi K."/>
            <person name="Shin-I T."/>
            <person name="Kuroki Y."/>
            <person name="Toyoda A."/>
            <person name="Suzuki Y."/>
            <person name="Hashimoto A."/>
            <person name="Yamaguchi K."/>
            <person name="Sugano A."/>
            <person name="Kohara Y."/>
            <person name="Fujiyama A."/>
            <person name="Anterola A."/>
            <person name="Aoki S."/>
            <person name="Ashton N."/>
            <person name="Barbazuk W.B."/>
            <person name="Barker E."/>
            <person name="Bennetzen J."/>
            <person name="Bezanilla M."/>
            <person name="Blankenship R."/>
            <person name="Cho S.H."/>
            <person name="Dutcher S."/>
            <person name="Estelle M."/>
            <person name="Fawcett J.A."/>
            <person name="Gundlach H."/>
            <person name="Hanada K."/>
            <person name="Heyl A."/>
            <person name="Hicks K.A."/>
            <person name="Hugh J."/>
            <person name="Lohr M."/>
            <person name="Mayer K."/>
            <person name="Melkozernov A."/>
            <person name="Murata T."/>
            <person name="Nelson D."/>
            <person name="Pils B."/>
            <person name="Prigge M."/>
            <person name="Reiss B."/>
            <person name="Renner T."/>
            <person name="Rombauts S."/>
            <person name="Rushton P."/>
            <person name="Sanderfoot A."/>
            <person name="Schween G."/>
            <person name="Shiu S.-H."/>
            <person name="Stueber K."/>
            <person name="Theodoulou F.L."/>
            <person name="Tu H."/>
            <person name="Van de Peer Y."/>
            <person name="Verrier P.J."/>
            <person name="Waters E."/>
            <person name="Wood A."/>
            <person name="Yang L."/>
            <person name="Cove D."/>
            <person name="Cuming A."/>
            <person name="Hasebe M."/>
            <person name="Lucas S."/>
            <person name="Mishler D.B."/>
            <person name="Reski R."/>
            <person name="Grigoriev I."/>
            <person name="Quatrano R.S."/>
            <person name="Boore J.L."/>
        </authorList>
    </citation>
    <scope>NUCLEOTIDE SEQUENCE [LARGE SCALE GENOMIC DNA]</scope>
</reference>
<dbReference type="InterPro" id="IPR002575">
    <property type="entry name" value="Aminoglycoside_PTrfase"/>
</dbReference>